<gene>
    <name evidence="2" type="ORF">Dda_2763</name>
</gene>
<sequence length="99" mass="10740">MSDFSDPILTSGPSASDAPDTLPPDAGTDDAEEPSPEEVRKVLVATKAHLQEKLQTMKDRGNAPEAIIKMLEEQVKDAGRRIAMPDPRKTPPLIKEPPL</sequence>
<feature type="region of interest" description="Disordered" evidence="1">
    <location>
        <begin position="1"/>
        <end position="37"/>
    </location>
</feature>
<feature type="compositionally biased region" description="Acidic residues" evidence="1">
    <location>
        <begin position="27"/>
        <end position="36"/>
    </location>
</feature>
<keyword evidence="3" id="KW-1185">Reference proteome</keyword>
<accession>A0AAD6J1M0</accession>
<evidence type="ECO:0000256" key="1">
    <source>
        <dbReference type="SAM" id="MobiDB-lite"/>
    </source>
</evidence>
<protein>
    <submittedName>
        <fullName evidence="2">Uncharacterized protein</fullName>
    </submittedName>
</protein>
<evidence type="ECO:0000313" key="3">
    <source>
        <dbReference type="Proteomes" id="UP001221413"/>
    </source>
</evidence>
<name>A0AAD6J1M0_DREDA</name>
<dbReference type="Proteomes" id="UP001221413">
    <property type="component" value="Unassembled WGS sequence"/>
</dbReference>
<feature type="region of interest" description="Disordered" evidence="1">
    <location>
        <begin position="78"/>
        <end position="99"/>
    </location>
</feature>
<dbReference type="EMBL" id="JAQGDS010000003">
    <property type="protein sequence ID" value="KAJ6261964.1"/>
    <property type="molecule type" value="Genomic_DNA"/>
</dbReference>
<comment type="caution">
    <text evidence="2">The sequence shown here is derived from an EMBL/GenBank/DDBJ whole genome shotgun (WGS) entry which is preliminary data.</text>
</comment>
<proteinExistence type="predicted"/>
<reference evidence="2" key="1">
    <citation type="submission" date="2023-01" db="EMBL/GenBank/DDBJ databases">
        <title>The chitinases involved in constricting ring structure development in the nematode-trapping fungus Drechslerella dactyloides.</title>
        <authorList>
            <person name="Wang R."/>
            <person name="Zhang L."/>
            <person name="Tang P."/>
            <person name="Li S."/>
            <person name="Liang L."/>
        </authorList>
    </citation>
    <scope>NUCLEOTIDE SEQUENCE</scope>
    <source>
        <strain evidence="2">YMF1.00031</strain>
    </source>
</reference>
<dbReference type="AlphaFoldDB" id="A0AAD6J1M0"/>
<evidence type="ECO:0000313" key="2">
    <source>
        <dbReference type="EMBL" id="KAJ6261964.1"/>
    </source>
</evidence>
<organism evidence="2 3">
    <name type="scientific">Drechslerella dactyloides</name>
    <name type="common">Nematode-trapping fungus</name>
    <name type="synonym">Arthrobotrys dactyloides</name>
    <dbReference type="NCBI Taxonomy" id="74499"/>
    <lineage>
        <taxon>Eukaryota</taxon>
        <taxon>Fungi</taxon>
        <taxon>Dikarya</taxon>
        <taxon>Ascomycota</taxon>
        <taxon>Pezizomycotina</taxon>
        <taxon>Orbiliomycetes</taxon>
        <taxon>Orbiliales</taxon>
        <taxon>Orbiliaceae</taxon>
        <taxon>Drechslerella</taxon>
    </lineage>
</organism>